<evidence type="ECO:0000313" key="13">
    <source>
        <dbReference type="Proteomes" id="UP000806077"/>
    </source>
</evidence>
<protein>
    <submittedName>
        <fullName evidence="12">TonB-dependent receptor</fullName>
    </submittedName>
</protein>
<evidence type="ECO:0000259" key="10">
    <source>
        <dbReference type="Pfam" id="PF00593"/>
    </source>
</evidence>
<name>A0AAP1RFC4_9FLAO</name>
<evidence type="ECO:0000256" key="9">
    <source>
        <dbReference type="RuleBase" id="RU003357"/>
    </source>
</evidence>
<dbReference type="Pfam" id="PF07715">
    <property type="entry name" value="Plug"/>
    <property type="match status" value="1"/>
</dbReference>
<dbReference type="Pfam" id="PF00593">
    <property type="entry name" value="TonB_dep_Rec_b-barrel"/>
    <property type="match status" value="1"/>
</dbReference>
<keyword evidence="6 8" id="KW-0472">Membrane</keyword>
<keyword evidence="12" id="KW-0675">Receptor</keyword>
<keyword evidence="3 8" id="KW-1134">Transmembrane beta strand</keyword>
<keyword evidence="2 8" id="KW-0813">Transport</keyword>
<dbReference type="EMBL" id="WXXV01000005">
    <property type="protein sequence ID" value="MBE7694887.1"/>
    <property type="molecule type" value="Genomic_DNA"/>
</dbReference>
<evidence type="ECO:0000256" key="4">
    <source>
        <dbReference type="ARBA" id="ARBA00022692"/>
    </source>
</evidence>
<dbReference type="Gene3D" id="2.40.170.20">
    <property type="entry name" value="TonB-dependent receptor, beta-barrel domain"/>
    <property type="match status" value="1"/>
</dbReference>
<keyword evidence="4 8" id="KW-0812">Transmembrane</keyword>
<dbReference type="InterPro" id="IPR036942">
    <property type="entry name" value="Beta-barrel_TonB_sf"/>
</dbReference>
<dbReference type="GO" id="GO:0009279">
    <property type="term" value="C:cell outer membrane"/>
    <property type="evidence" value="ECO:0007669"/>
    <property type="project" value="UniProtKB-SubCell"/>
</dbReference>
<dbReference type="PANTHER" id="PTHR47234:SF3">
    <property type="entry name" value="SECRETIN_TONB SHORT N-TERMINAL DOMAIN-CONTAINING PROTEIN"/>
    <property type="match status" value="1"/>
</dbReference>
<dbReference type="PROSITE" id="PS52016">
    <property type="entry name" value="TONB_DEPENDENT_REC_3"/>
    <property type="match status" value="1"/>
</dbReference>
<reference evidence="12 13" key="1">
    <citation type="journal article" date="2020" name="Int. J. Syst. Evol. Microbiol.">
        <title>Tenacibaculum piscium sp. nov., isolated from skin ulcers of sea-farmed fish, and description of Tenacibaculum finnmarkense sp. nov. with subdivision into genomovars finnmarkense and ulcerans.</title>
        <authorList>
            <person name="Olsen A.B."/>
            <person name="Spilsberg B."/>
            <person name="Nilsen H.K."/>
            <person name="Lagesen K."/>
            <person name="Gulla S."/>
            <person name="Avendano-Herrera R."/>
            <person name="Irgang R."/>
            <person name="Duchaud E."/>
            <person name="Colquhoun D.J."/>
        </authorList>
    </citation>
    <scope>NUCLEOTIDE SEQUENCE [LARGE SCALE GENOMIC DNA]</scope>
    <source>
        <strain evidence="12 13">TNO037</strain>
    </source>
</reference>
<keyword evidence="13" id="KW-1185">Reference proteome</keyword>
<accession>A0AAP1RFC4</accession>
<evidence type="ECO:0000313" key="12">
    <source>
        <dbReference type="EMBL" id="MBE7694887.1"/>
    </source>
</evidence>
<evidence type="ECO:0000256" key="1">
    <source>
        <dbReference type="ARBA" id="ARBA00004571"/>
    </source>
</evidence>
<evidence type="ECO:0000256" key="7">
    <source>
        <dbReference type="ARBA" id="ARBA00023237"/>
    </source>
</evidence>
<feature type="domain" description="TonB-dependent receptor-like beta-barrel" evidence="10">
    <location>
        <begin position="382"/>
        <end position="850"/>
    </location>
</feature>
<organism evidence="12 13">
    <name type="scientific">Tenacibaculum finnmarkense genomovar finnmarkense</name>
    <dbReference type="NCBI Taxonomy" id="1458503"/>
    <lineage>
        <taxon>Bacteria</taxon>
        <taxon>Pseudomonadati</taxon>
        <taxon>Bacteroidota</taxon>
        <taxon>Flavobacteriia</taxon>
        <taxon>Flavobacteriales</taxon>
        <taxon>Flavobacteriaceae</taxon>
        <taxon>Tenacibaculum</taxon>
        <taxon>Tenacibaculum finnmarkense</taxon>
    </lineage>
</organism>
<dbReference type="AlphaFoldDB" id="A0AAP1RFC4"/>
<dbReference type="InterPro" id="IPR000531">
    <property type="entry name" value="Beta-barrel_TonB"/>
</dbReference>
<dbReference type="InterPro" id="IPR039426">
    <property type="entry name" value="TonB-dep_rcpt-like"/>
</dbReference>
<evidence type="ECO:0000256" key="2">
    <source>
        <dbReference type="ARBA" id="ARBA00022448"/>
    </source>
</evidence>
<sequence>MKQFVSLKKRISINIILFWFLCFFTTLSLCGQNNINKKDSLSLAQLLTYLSDKHSVHFTYNPQILSNITFKKVPFKTLSLKESLHLLKKITPLNIDALGNNYYVLYATKPQHIFTSDKKTTTTTLKANLQLDEVLVTGSRNNFRATKDAAIATDIIDLNKIASKSSLLEINDFLQKNIPSFNANKQSGADGADHSTPATYRGLGPDQTLVLINGKRRHQASLINLHGTRGRGNSGTDLNAIPVSAIKKIEILKDGASAQYGSDAIAGVINILLKNDSNSLNVQTTLGFNNASKNTNATNNIDGHIDGFTYKIAINYGTKLFNKGFLNISSDFLSKDQTSRLGTDIRRKYGDAAIKKTSSFFNSEIPIAKNLVFYANGGYHFKNTAAYAFSRKTNSERNVTALYPKGFDPLITAKISDKSFSTGLKLTHNNWNIDVNNTFGINNFHYFIKNTLNATLLEKSPTTFNAGGHLLSQNTTSIDFSKNVPTFFKGINIAFGTEHRLEKYQIFSGEQASYSSYDTQGNLVTPLTLKEKLVTLNTKIRPGASQGFPGYSPKNELQKSRNNLSFYLDSEVDFTKKWMLATAFRYEHYTDFGNAINYKLASRIKLLPTLNLRTSFSTGFRAPSLAQVYYNFSFTNYIGNTPSESVLIANNNPISRTFGVDKLKEEKTKNTSFGIAYNPKYNFIVNVDTYLISIKDRIILSGNFNATTLNLPAQNIQFFANGVHSTTRGLDIKINWFKKFNNSKLSIDLFGNINSMKIDKVAHKNLDKETFFGVRERHFLLASAPKNKFILNFNYQKEKININTNITRFSGVTLIDWKMNNDIYHPKYTVDLQFQYHLFKNIIVHTGASNIFNTYPTIQDKYTDSGGVWDATQMGSSGAFYYSKVQFSF</sequence>
<proteinExistence type="inferred from homology"/>
<comment type="similarity">
    <text evidence="8 9">Belongs to the TonB-dependent receptor family.</text>
</comment>
<dbReference type="Proteomes" id="UP000806077">
    <property type="component" value="Unassembled WGS sequence"/>
</dbReference>
<evidence type="ECO:0000256" key="8">
    <source>
        <dbReference type="PROSITE-ProRule" id="PRU01360"/>
    </source>
</evidence>
<dbReference type="InterPro" id="IPR012910">
    <property type="entry name" value="Plug_dom"/>
</dbReference>
<comment type="caution">
    <text evidence="12">The sequence shown here is derived from an EMBL/GenBank/DDBJ whole genome shotgun (WGS) entry which is preliminary data.</text>
</comment>
<keyword evidence="7 8" id="KW-0998">Cell outer membrane</keyword>
<keyword evidence="5 9" id="KW-0798">TonB box</keyword>
<evidence type="ECO:0000256" key="3">
    <source>
        <dbReference type="ARBA" id="ARBA00022452"/>
    </source>
</evidence>
<dbReference type="PANTHER" id="PTHR47234">
    <property type="match status" value="1"/>
</dbReference>
<dbReference type="InterPro" id="IPR037066">
    <property type="entry name" value="Plug_dom_sf"/>
</dbReference>
<gene>
    <name evidence="12" type="ORF">F7645_05535</name>
</gene>
<feature type="domain" description="TonB-dependent receptor plug" evidence="11">
    <location>
        <begin position="147"/>
        <end position="268"/>
    </location>
</feature>
<evidence type="ECO:0000256" key="5">
    <source>
        <dbReference type="ARBA" id="ARBA00023077"/>
    </source>
</evidence>
<dbReference type="Gene3D" id="2.170.130.10">
    <property type="entry name" value="TonB-dependent receptor, plug domain"/>
    <property type="match status" value="1"/>
</dbReference>
<comment type="subcellular location">
    <subcellularLocation>
        <location evidence="1 8">Cell outer membrane</location>
        <topology evidence="1 8">Multi-pass membrane protein</topology>
    </subcellularLocation>
</comment>
<dbReference type="SUPFAM" id="SSF56935">
    <property type="entry name" value="Porins"/>
    <property type="match status" value="1"/>
</dbReference>
<evidence type="ECO:0000259" key="11">
    <source>
        <dbReference type="Pfam" id="PF07715"/>
    </source>
</evidence>
<evidence type="ECO:0000256" key="6">
    <source>
        <dbReference type="ARBA" id="ARBA00023136"/>
    </source>
</evidence>